<dbReference type="InterPro" id="IPR000030">
    <property type="entry name" value="PPE_dom"/>
</dbReference>
<dbReference type="InterPro" id="IPR038332">
    <property type="entry name" value="PPE_sf"/>
</dbReference>
<comment type="similarity">
    <text evidence="1">Belongs to the mycobacterial PPE family.</text>
</comment>
<sequence length="326" mass="33698">MQADRSSSEPGNTPASAEADKLTWPGAASPATATDFGALPPEITTGRMHSGPGAESLLGAAMAWDEVADQLDNTVAGYEGVATQTFAPYTVWLKETAAQARRTGQLAEAAAGAHAAALAAVVSPQQIEANRQQRMSLAAMNCLGHTSAAIAGVEADYERMWAQNADAMFAYARSSAEVSTLTPFRSPPHFTDSIGPTGSSRFSLLTTAPDVISTGRQLMSVIPGALRAICASPMTTCDVSLSPVTASLSKLSSLSAPGDFVLNYLNCLNKTAAVNKAAAMWPQRSRAGRGAPRTGFGHAVTVGPLSVPPAWVQAQPTWADPQAGLA</sequence>
<reference evidence="4 5" key="1">
    <citation type="journal article" date="2019" name="Emerg. Microbes Infect.">
        <title>Comprehensive subspecies identification of 175 nontuberculous mycobacteria species based on 7547 genomic profiles.</title>
        <authorList>
            <person name="Matsumoto Y."/>
            <person name="Kinjo T."/>
            <person name="Motooka D."/>
            <person name="Nabeya D."/>
            <person name="Jung N."/>
            <person name="Uechi K."/>
            <person name="Horii T."/>
            <person name="Iida T."/>
            <person name="Fujita J."/>
            <person name="Nakamura S."/>
        </authorList>
    </citation>
    <scope>NUCLEOTIDE SEQUENCE [LARGE SCALE GENOMIC DNA]</scope>
    <source>
        <strain evidence="4 5">JCM 17783</strain>
    </source>
</reference>
<evidence type="ECO:0000256" key="2">
    <source>
        <dbReference type="SAM" id="MobiDB-lite"/>
    </source>
</evidence>
<dbReference type="GO" id="GO:0052572">
    <property type="term" value="P:response to host immune response"/>
    <property type="evidence" value="ECO:0007669"/>
    <property type="project" value="TreeGrafter"/>
</dbReference>
<dbReference type="KEGG" id="msto:MSTO_30980"/>
<feature type="domain" description="PPE" evidence="3">
    <location>
        <begin position="83"/>
        <end position="181"/>
    </location>
</feature>
<dbReference type="EMBL" id="AP022587">
    <property type="protein sequence ID" value="BBY22893.1"/>
    <property type="molecule type" value="Genomic_DNA"/>
</dbReference>
<dbReference type="Gene3D" id="1.20.1260.20">
    <property type="entry name" value="PPE superfamily"/>
    <property type="match status" value="1"/>
</dbReference>
<evidence type="ECO:0000256" key="1">
    <source>
        <dbReference type="ARBA" id="ARBA00010652"/>
    </source>
</evidence>
<accession>A0A7I7Q9C4</accession>
<dbReference type="PANTHER" id="PTHR46766">
    <property type="entry name" value="GLUTAMINE-RICH PROTEIN 2"/>
    <property type="match status" value="1"/>
</dbReference>
<evidence type="ECO:0000313" key="4">
    <source>
        <dbReference type="EMBL" id="BBY22893.1"/>
    </source>
</evidence>
<evidence type="ECO:0000259" key="3">
    <source>
        <dbReference type="Pfam" id="PF00823"/>
    </source>
</evidence>
<proteinExistence type="inferred from homology"/>
<organism evidence="4 5">
    <name type="scientific">Mycobacterium stomatepiae</name>
    <dbReference type="NCBI Taxonomy" id="470076"/>
    <lineage>
        <taxon>Bacteria</taxon>
        <taxon>Bacillati</taxon>
        <taxon>Actinomycetota</taxon>
        <taxon>Actinomycetes</taxon>
        <taxon>Mycobacteriales</taxon>
        <taxon>Mycobacteriaceae</taxon>
        <taxon>Mycobacterium</taxon>
        <taxon>Mycobacterium simiae complex</taxon>
    </lineage>
</organism>
<feature type="compositionally biased region" description="Polar residues" evidence="2">
    <location>
        <begin position="1"/>
        <end position="15"/>
    </location>
</feature>
<dbReference type="Proteomes" id="UP000467130">
    <property type="component" value="Chromosome"/>
</dbReference>
<evidence type="ECO:0000313" key="5">
    <source>
        <dbReference type="Proteomes" id="UP000467130"/>
    </source>
</evidence>
<dbReference type="Pfam" id="PF00823">
    <property type="entry name" value="PPE"/>
    <property type="match status" value="1"/>
</dbReference>
<dbReference type="SUPFAM" id="SSF140459">
    <property type="entry name" value="PE/PPE dimer-like"/>
    <property type="match status" value="1"/>
</dbReference>
<dbReference type="PANTHER" id="PTHR46766:SF1">
    <property type="entry name" value="GLUTAMINE-RICH PROTEIN 2"/>
    <property type="match status" value="1"/>
</dbReference>
<dbReference type="AlphaFoldDB" id="A0A7I7Q9C4"/>
<keyword evidence="5" id="KW-1185">Reference proteome</keyword>
<feature type="region of interest" description="Disordered" evidence="2">
    <location>
        <begin position="1"/>
        <end position="52"/>
    </location>
</feature>
<protein>
    <submittedName>
        <fullName evidence="4">Putative PPE family protein PPE32</fullName>
    </submittedName>
</protein>
<dbReference type="RefSeq" id="WP_163790774.1">
    <property type="nucleotide sequence ID" value="NZ_AP022587.1"/>
</dbReference>
<name>A0A7I7Q9C4_9MYCO</name>
<gene>
    <name evidence="4" type="primary">PPE32_5</name>
    <name evidence="4" type="ORF">MSTO_30980</name>
</gene>